<organism evidence="2">
    <name type="scientific">bioreactor metagenome</name>
    <dbReference type="NCBI Taxonomy" id="1076179"/>
    <lineage>
        <taxon>unclassified sequences</taxon>
        <taxon>metagenomes</taxon>
        <taxon>ecological metagenomes</taxon>
    </lineage>
</organism>
<dbReference type="EMBL" id="VSSQ01029617">
    <property type="protein sequence ID" value="MPM79818.1"/>
    <property type="molecule type" value="Genomic_DNA"/>
</dbReference>
<keyword evidence="1" id="KW-0812">Transmembrane</keyword>
<comment type="caution">
    <text evidence="2">The sequence shown here is derived from an EMBL/GenBank/DDBJ whole genome shotgun (WGS) entry which is preliminary data.</text>
</comment>
<accession>A0A645CSI1</accession>
<protein>
    <submittedName>
        <fullName evidence="2">Uncharacterized protein</fullName>
    </submittedName>
</protein>
<dbReference type="AlphaFoldDB" id="A0A645CSI1"/>
<keyword evidence="1" id="KW-0472">Membrane</keyword>
<reference evidence="2" key="1">
    <citation type="submission" date="2019-08" db="EMBL/GenBank/DDBJ databases">
        <authorList>
            <person name="Kucharzyk K."/>
            <person name="Murdoch R.W."/>
            <person name="Higgins S."/>
            <person name="Loffler F."/>
        </authorList>
    </citation>
    <scope>NUCLEOTIDE SEQUENCE</scope>
</reference>
<evidence type="ECO:0000313" key="2">
    <source>
        <dbReference type="EMBL" id="MPM79818.1"/>
    </source>
</evidence>
<feature type="transmembrane region" description="Helical" evidence="1">
    <location>
        <begin position="22"/>
        <end position="41"/>
    </location>
</feature>
<proteinExistence type="predicted"/>
<keyword evidence="1" id="KW-1133">Transmembrane helix</keyword>
<evidence type="ECO:0000256" key="1">
    <source>
        <dbReference type="SAM" id="Phobius"/>
    </source>
</evidence>
<name>A0A645CSI1_9ZZZZ</name>
<feature type="transmembrane region" description="Helical" evidence="1">
    <location>
        <begin position="84"/>
        <end position="108"/>
    </location>
</feature>
<sequence>MLPIFMLKEETVFDPIQTMNTVVRFMMSIISGIMLAIERFTNRLVSARLRLAALKRSSSNRCVLNARMTSMPSRFSRETKFNRSISFCMLCIFGITTINAVMMTASMARIAMPIIQVMEVLSSSALIRPPTPSIGA</sequence>
<gene>
    <name evidence="2" type="ORF">SDC9_126860</name>
</gene>